<dbReference type="SMR" id="A0A482WK24"/>
<organism evidence="2 3">
    <name type="scientific">Laodelphax striatellus</name>
    <name type="common">Small brown planthopper</name>
    <name type="synonym">Delphax striatella</name>
    <dbReference type="NCBI Taxonomy" id="195883"/>
    <lineage>
        <taxon>Eukaryota</taxon>
        <taxon>Metazoa</taxon>
        <taxon>Ecdysozoa</taxon>
        <taxon>Arthropoda</taxon>
        <taxon>Hexapoda</taxon>
        <taxon>Insecta</taxon>
        <taxon>Pterygota</taxon>
        <taxon>Neoptera</taxon>
        <taxon>Paraneoptera</taxon>
        <taxon>Hemiptera</taxon>
        <taxon>Auchenorrhyncha</taxon>
        <taxon>Fulgoroidea</taxon>
        <taxon>Delphacidae</taxon>
        <taxon>Criomorphinae</taxon>
        <taxon>Laodelphax</taxon>
    </lineage>
</organism>
<sequence length="420" mass="50530">MVKESKKNKNKVPKNPGSFYELAMRLRKVEEEDLNVSLNRAYLRKDIDQSKISMELLRKKWKDMTGAKGEQNIRDHCLKTWHVFEKAVEKKDLLIAHLQEDLDAVVNIRKQSYKDYIGVMDNSIMSYKTHVEDMYEDFVNSTRRYQSDHQEHMVKFNAMKQAAIERLQVALYCIGKKEKDDDQQRKAKLISKIDELKDQRLEDLRCLNLHEYELEKCFKEMCEVLKHYEEKMAAIRVRGPKYEIEKQEVVCDDKVNFLQLKNREELLTIENLEKEYKELRSKWMAYKKKSQNEIKKEEKRMQRMIVESGAAIKELRRVEEKVTSIYNLQRQCKKLLTAEEFQNRFKDLDENLNAKYTSSNPNITLENKMKRFWEMNAEYIKLKNYLLYEKQVLKEQNTKLKKELMEMRGECQLSVRVREI</sequence>
<name>A0A482WK24_LAOST</name>
<dbReference type="EMBL" id="QKKF02033621">
    <property type="protein sequence ID" value="RZF33602.1"/>
    <property type="molecule type" value="Genomic_DNA"/>
</dbReference>
<protein>
    <submittedName>
        <fullName evidence="2">Uncharacterized protein</fullName>
    </submittedName>
</protein>
<evidence type="ECO:0000313" key="2">
    <source>
        <dbReference type="EMBL" id="RZF33602.1"/>
    </source>
</evidence>
<keyword evidence="3" id="KW-1185">Reference proteome</keyword>
<dbReference type="OrthoDB" id="7760980at2759"/>
<reference evidence="2 3" key="1">
    <citation type="journal article" date="2017" name="Gigascience">
        <title>Genome sequence of the small brown planthopper, Laodelphax striatellus.</title>
        <authorList>
            <person name="Zhu J."/>
            <person name="Jiang F."/>
            <person name="Wang X."/>
            <person name="Yang P."/>
            <person name="Bao Y."/>
            <person name="Zhao W."/>
            <person name="Wang W."/>
            <person name="Lu H."/>
            <person name="Wang Q."/>
            <person name="Cui N."/>
            <person name="Li J."/>
            <person name="Chen X."/>
            <person name="Luo L."/>
            <person name="Yu J."/>
            <person name="Kang L."/>
            <person name="Cui F."/>
        </authorList>
    </citation>
    <scope>NUCLEOTIDE SEQUENCE [LARGE SCALE GENOMIC DNA]</scope>
    <source>
        <strain evidence="2">Lst14</strain>
    </source>
</reference>
<dbReference type="AlphaFoldDB" id="A0A482WK24"/>
<comment type="caution">
    <text evidence="2">The sequence shown here is derived from an EMBL/GenBank/DDBJ whole genome shotgun (WGS) entry which is preliminary data.</text>
</comment>
<accession>A0A482WK24</accession>
<feature type="coiled-coil region" evidence="1">
    <location>
        <begin position="255"/>
        <end position="307"/>
    </location>
</feature>
<evidence type="ECO:0000313" key="3">
    <source>
        <dbReference type="Proteomes" id="UP000291343"/>
    </source>
</evidence>
<dbReference type="Proteomes" id="UP000291343">
    <property type="component" value="Unassembled WGS sequence"/>
</dbReference>
<evidence type="ECO:0000256" key="1">
    <source>
        <dbReference type="SAM" id="Coils"/>
    </source>
</evidence>
<proteinExistence type="predicted"/>
<gene>
    <name evidence="2" type="ORF">LSTR_LSTR009058</name>
</gene>
<keyword evidence="1" id="KW-0175">Coiled coil</keyword>
<dbReference type="InParanoid" id="A0A482WK24"/>